<dbReference type="PANTHER" id="PTHR21447:SF13">
    <property type="entry name" value="RING-TYPE DOMAIN-CONTAINING PROTEIN"/>
    <property type="match status" value="1"/>
</dbReference>
<comment type="caution">
    <text evidence="2">The sequence shown here is derived from an EMBL/GenBank/DDBJ whole genome shotgun (WGS) entry which is preliminary data.</text>
</comment>
<dbReference type="GO" id="GO:0045121">
    <property type="term" value="C:membrane raft"/>
    <property type="evidence" value="ECO:0007669"/>
    <property type="project" value="TreeGrafter"/>
</dbReference>
<sequence>MTEESDNLLLFKLFVPNELLHVFDEKKQFSADFKRTKAAIYGGSYEEFMKDLYLFTFNVDSRVKPGSKDKEFEDIPITFKRGETTFAYKRDLCQFLTWRRCGKKQLEMSDHIIRTVFELFWKSMESRLKESFELCEFSMEDITSISNLMKENENNVERKYQIKDQTLGEVFIHLKNMIPVPHDEALMANLERTLSEDVRRCAVKKRIKYYQNILNYASSSIKVMQKFHADRPLLFLPRPPLHPEWHSVYLRVFEENGSKFMLVQEVLQMIKAERWDVKELEEKLRRIIRVEFPIKKGYSTVNYETVYSKLQHLENIEFVPITPRRTKTRALLIPAFSGMYCMLTSDLLIEILRFVISVRSIFQKMTNERWRVFNEVFWKCVCDDDHFKICKKVPQFTKVEEVYVIRDHLGKFFCIFYPEWFANAVEIRPVDGNFSLEDLKSELKHLRVTNFFTNIEEHAEVAYNLVVKNKKKEKLRTCDMYDAVEHCQMIALLKLLPNRHRWLHNQHACYRLPVECPWCPKPDQ</sequence>
<proteinExistence type="predicted"/>
<dbReference type="AlphaFoldDB" id="A0A6A5GFS2"/>
<dbReference type="RefSeq" id="XP_003116448.2">
    <property type="nucleotide sequence ID" value="XM_003116400.2"/>
</dbReference>
<dbReference type="KEGG" id="crq:GCK72_020070"/>
<dbReference type="GO" id="GO:0045087">
    <property type="term" value="P:innate immune response"/>
    <property type="evidence" value="ECO:0007669"/>
    <property type="project" value="TreeGrafter"/>
</dbReference>
<evidence type="ECO:0000313" key="3">
    <source>
        <dbReference type="Proteomes" id="UP000483820"/>
    </source>
</evidence>
<feature type="domain" description="DUF7809" evidence="1">
    <location>
        <begin position="86"/>
        <end position="238"/>
    </location>
</feature>
<dbReference type="EMBL" id="WUAV01000005">
    <property type="protein sequence ID" value="KAF1753513.1"/>
    <property type="molecule type" value="Genomic_DNA"/>
</dbReference>
<dbReference type="Pfam" id="PF25100">
    <property type="entry name" value="DUF7809"/>
    <property type="match status" value="1"/>
</dbReference>
<reference evidence="2 3" key="1">
    <citation type="submission" date="2019-12" db="EMBL/GenBank/DDBJ databases">
        <title>Chromosome-level assembly of the Caenorhabditis remanei genome.</title>
        <authorList>
            <person name="Teterina A.A."/>
            <person name="Willis J.H."/>
            <person name="Phillips P.C."/>
        </authorList>
    </citation>
    <scope>NUCLEOTIDE SEQUENCE [LARGE SCALE GENOMIC DNA]</scope>
    <source>
        <strain evidence="2 3">PX506</strain>
        <tissue evidence="2">Whole organism</tissue>
    </source>
</reference>
<accession>A0A6A5GFS2</accession>
<organism evidence="2 3">
    <name type="scientific">Caenorhabditis remanei</name>
    <name type="common">Caenorhabditis vulgaris</name>
    <dbReference type="NCBI Taxonomy" id="31234"/>
    <lineage>
        <taxon>Eukaryota</taxon>
        <taxon>Metazoa</taxon>
        <taxon>Ecdysozoa</taxon>
        <taxon>Nematoda</taxon>
        <taxon>Chromadorea</taxon>
        <taxon>Rhabditida</taxon>
        <taxon>Rhabditina</taxon>
        <taxon>Rhabditomorpha</taxon>
        <taxon>Rhabditoidea</taxon>
        <taxon>Rhabditidae</taxon>
        <taxon>Peloderinae</taxon>
        <taxon>Caenorhabditis</taxon>
    </lineage>
</organism>
<protein>
    <recommendedName>
        <fullName evidence="1">DUF7809 domain-containing protein</fullName>
    </recommendedName>
</protein>
<dbReference type="InterPro" id="IPR056711">
    <property type="entry name" value="DUF7809"/>
</dbReference>
<dbReference type="PANTHER" id="PTHR21447">
    <property type="entry name" value="RING-TYPE DOMAIN-CONTAINING PROTEIN-RELATED"/>
    <property type="match status" value="1"/>
</dbReference>
<dbReference type="Proteomes" id="UP000483820">
    <property type="component" value="Chromosome V"/>
</dbReference>
<gene>
    <name evidence="2" type="ORF">GCK72_020070</name>
</gene>
<evidence type="ECO:0000313" key="2">
    <source>
        <dbReference type="EMBL" id="KAF1753513.1"/>
    </source>
</evidence>
<dbReference type="CTD" id="9819486"/>
<evidence type="ECO:0000259" key="1">
    <source>
        <dbReference type="Pfam" id="PF25100"/>
    </source>
</evidence>
<name>A0A6A5GFS2_CAERE</name>
<dbReference type="GeneID" id="9819486"/>